<comment type="similarity">
    <text evidence="2">Belongs to the SusD family.</text>
</comment>
<proteinExistence type="inferred from homology"/>
<dbReference type="STRING" id="1176587.A8C56_12150"/>
<dbReference type="GO" id="GO:0009279">
    <property type="term" value="C:cell outer membrane"/>
    <property type="evidence" value="ECO:0007669"/>
    <property type="project" value="UniProtKB-SubCell"/>
</dbReference>
<feature type="domain" description="RagB/SusD" evidence="6">
    <location>
        <begin position="362"/>
        <end position="479"/>
    </location>
</feature>
<evidence type="ECO:0000313" key="9">
    <source>
        <dbReference type="Proteomes" id="UP000077667"/>
    </source>
</evidence>
<dbReference type="SUPFAM" id="SSF48452">
    <property type="entry name" value="TPR-like"/>
    <property type="match status" value="1"/>
</dbReference>
<keyword evidence="5" id="KW-0998">Cell outer membrane</keyword>
<dbReference type="KEGG" id="nia:A8C56_12150"/>
<evidence type="ECO:0000256" key="1">
    <source>
        <dbReference type="ARBA" id="ARBA00004442"/>
    </source>
</evidence>
<dbReference type="Pfam" id="PF07980">
    <property type="entry name" value="SusD_RagB"/>
    <property type="match status" value="1"/>
</dbReference>
<evidence type="ECO:0000259" key="7">
    <source>
        <dbReference type="Pfam" id="PF14322"/>
    </source>
</evidence>
<evidence type="ECO:0000313" key="8">
    <source>
        <dbReference type="EMBL" id="ANH81631.1"/>
    </source>
</evidence>
<dbReference type="Proteomes" id="UP000077667">
    <property type="component" value="Chromosome"/>
</dbReference>
<dbReference type="InterPro" id="IPR011990">
    <property type="entry name" value="TPR-like_helical_dom_sf"/>
</dbReference>
<dbReference type="Pfam" id="PF14322">
    <property type="entry name" value="SusD-like_3"/>
    <property type="match status" value="1"/>
</dbReference>
<evidence type="ECO:0000256" key="4">
    <source>
        <dbReference type="ARBA" id="ARBA00023136"/>
    </source>
</evidence>
<organism evidence="8 9">
    <name type="scientific">Niabella ginsenosidivorans</name>
    <dbReference type="NCBI Taxonomy" id="1176587"/>
    <lineage>
        <taxon>Bacteria</taxon>
        <taxon>Pseudomonadati</taxon>
        <taxon>Bacteroidota</taxon>
        <taxon>Chitinophagia</taxon>
        <taxon>Chitinophagales</taxon>
        <taxon>Chitinophagaceae</taxon>
        <taxon>Niabella</taxon>
    </lineage>
</organism>
<feature type="domain" description="SusD-like N-terminal" evidence="7">
    <location>
        <begin position="88"/>
        <end position="161"/>
    </location>
</feature>
<gene>
    <name evidence="8" type="ORF">A8C56_12150</name>
</gene>
<dbReference type="AlphaFoldDB" id="A0A1A9I4M5"/>
<comment type="subcellular location">
    <subcellularLocation>
        <location evidence="1">Cell outer membrane</location>
    </subcellularLocation>
</comment>
<keyword evidence="9" id="KW-1185">Reference proteome</keyword>
<dbReference type="InterPro" id="IPR033985">
    <property type="entry name" value="SusD-like_N"/>
</dbReference>
<dbReference type="OrthoDB" id="5694214at2"/>
<dbReference type="EMBL" id="CP015772">
    <property type="protein sequence ID" value="ANH81631.1"/>
    <property type="molecule type" value="Genomic_DNA"/>
</dbReference>
<keyword evidence="3" id="KW-0732">Signal</keyword>
<evidence type="ECO:0000256" key="2">
    <source>
        <dbReference type="ARBA" id="ARBA00006275"/>
    </source>
</evidence>
<reference evidence="8 9" key="1">
    <citation type="submission" date="2016-05" db="EMBL/GenBank/DDBJ databases">
        <title>Niabella ginsenosidivorans BS26 whole genome sequencing.</title>
        <authorList>
            <person name="Im W.T."/>
            <person name="Siddiqi M.Z."/>
        </authorList>
    </citation>
    <scope>NUCLEOTIDE SEQUENCE [LARGE SCALE GENOMIC DNA]</scope>
    <source>
        <strain evidence="8 9">BS26</strain>
    </source>
</reference>
<evidence type="ECO:0000259" key="6">
    <source>
        <dbReference type="Pfam" id="PF07980"/>
    </source>
</evidence>
<dbReference type="InterPro" id="IPR012944">
    <property type="entry name" value="SusD_RagB_dom"/>
</dbReference>
<dbReference type="Gene3D" id="1.25.40.390">
    <property type="match status" value="1"/>
</dbReference>
<name>A0A1A9I4M5_9BACT</name>
<dbReference type="RefSeq" id="WP_067756312.1">
    <property type="nucleotide sequence ID" value="NZ_CP015772.1"/>
</dbReference>
<sequence>MKQLLIIAGFLYCLSGCTLKEDITSFVNTSNYYTTEAQCISGLNSCYIPLKSIYNYTYLIVTEGVTDLMNIHSGTLDAQLDLSPAQPRYGATMWTQGYKGVMYANSIIAAIQRAPLSDSIKNNLTGEGVILRAYYYWFLTCNFGDVPFYTEDVSDAETLDRVGRLGRMPATATRDSLIRELLIYVPKMPQIRTSDNPGNRLGAAMGWMLIGKLAQWNKEWDIARDAMEHLEAIYGDLSGYPLSDLPFKNKNIPESIFEVQFTYSESGLKVTTSSACICMPMRGSGAVYDGVSIPELGASATTYTALRPNVYYVQSIMRKDGNDLRKPLNLAWDYNGTPFKSVATVPWTGPKFWSYGMINSADGNNQRVFRYADALLMQAENYWGLKNASESIRYLNMVKTRAGLIPYTFKNWDALLDEIQKERARELLGEYQRKYDLVRWGIWYQATYDYTDYSAVKTNMLPCHEYYPIPDVEVAKSGHALDNNAYDAYAR</sequence>
<protein>
    <submittedName>
        <fullName evidence="8">RagB/SusD family protein</fullName>
    </submittedName>
</protein>
<accession>A0A1A9I4M5</accession>
<evidence type="ECO:0000256" key="5">
    <source>
        <dbReference type="ARBA" id="ARBA00023237"/>
    </source>
</evidence>
<evidence type="ECO:0000256" key="3">
    <source>
        <dbReference type="ARBA" id="ARBA00022729"/>
    </source>
</evidence>
<keyword evidence="4" id="KW-0472">Membrane</keyword>